<accession>A0A085V597</accession>
<dbReference type="PATRIC" id="fig|317.175.peg.5239"/>
<name>A0A085V597_PSESX</name>
<dbReference type="InterPro" id="IPR037401">
    <property type="entry name" value="SnoaL-like"/>
</dbReference>
<keyword evidence="3" id="KW-1185">Reference proteome</keyword>
<dbReference type="OrthoDB" id="8780839at2"/>
<proteinExistence type="predicted"/>
<reference evidence="2 3" key="1">
    <citation type="submission" date="2014-07" db="EMBL/GenBank/DDBJ databases">
        <title>Draft Genome Sequences of Environmental Pseudomonas syringae strains.</title>
        <authorList>
            <person name="Baltrus D.A."/>
            <person name="Berge O."/>
            <person name="Morris C."/>
        </authorList>
    </citation>
    <scope>NUCLEOTIDE SEQUENCE [LARGE SCALE GENOMIC DNA]</scope>
    <source>
        <strain evidence="2 3">GAW0119</strain>
    </source>
</reference>
<dbReference type="RefSeq" id="WP_032631741.1">
    <property type="nucleotide sequence ID" value="NZ_JPQU01000100.1"/>
</dbReference>
<dbReference type="EMBL" id="JPQU01000100">
    <property type="protein sequence ID" value="KFE50610.1"/>
    <property type="molecule type" value="Genomic_DNA"/>
</dbReference>
<dbReference type="SUPFAM" id="SSF54427">
    <property type="entry name" value="NTF2-like"/>
    <property type="match status" value="1"/>
</dbReference>
<feature type="domain" description="SnoaL-like" evidence="1">
    <location>
        <begin position="8"/>
        <end position="103"/>
    </location>
</feature>
<evidence type="ECO:0000313" key="3">
    <source>
        <dbReference type="Proteomes" id="UP000028631"/>
    </source>
</evidence>
<protein>
    <recommendedName>
        <fullName evidence="1">SnoaL-like domain-containing protein</fullName>
    </recommendedName>
</protein>
<dbReference type="Pfam" id="PF12680">
    <property type="entry name" value="SnoaL_2"/>
    <property type="match status" value="1"/>
</dbReference>
<evidence type="ECO:0000259" key="1">
    <source>
        <dbReference type="Pfam" id="PF12680"/>
    </source>
</evidence>
<comment type="caution">
    <text evidence="2">The sequence shown here is derived from an EMBL/GenBank/DDBJ whole genome shotgun (WGS) entry which is preliminary data.</text>
</comment>
<dbReference type="InterPro" id="IPR032710">
    <property type="entry name" value="NTF2-like_dom_sf"/>
</dbReference>
<sequence>MSVAQAVQQLQASCQAQDAEAVFQMFAAEATVSGEGGPTIVQGEEGLRDAIAHMLELTPALSIRIHLERQITADCVVTWLHWVSPDPQGETIAFRSLTTWRRKGLSWEIVADFYGMGQFEG</sequence>
<organism evidence="2 3">
    <name type="scientific">Pseudomonas syringae</name>
    <dbReference type="NCBI Taxonomy" id="317"/>
    <lineage>
        <taxon>Bacteria</taxon>
        <taxon>Pseudomonadati</taxon>
        <taxon>Pseudomonadota</taxon>
        <taxon>Gammaproteobacteria</taxon>
        <taxon>Pseudomonadales</taxon>
        <taxon>Pseudomonadaceae</taxon>
        <taxon>Pseudomonas</taxon>
    </lineage>
</organism>
<gene>
    <name evidence="2" type="ORF">IV01_25150</name>
</gene>
<dbReference type="Gene3D" id="3.10.450.50">
    <property type="match status" value="1"/>
</dbReference>
<dbReference type="AlphaFoldDB" id="A0A085V597"/>
<evidence type="ECO:0000313" key="2">
    <source>
        <dbReference type="EMBL" id="KFE50610.1"/>
    </source>
</evidence>
<dbReference type="Proteomes" id="UP000028631">
    <property type="component" value="Unassembled WGS sequence"/>
</dbReference>